<proteinExistence type="predicted"/>
<evidence type="ECO:0000313" key="1">
    <source>
        <dbReference type="EMBL" id="MDA3768037.1"/>
    </source>
</evidence>
<gene>
    <name evidence="1" type="ORF">PF586_06130</name>
</gene>
<accession>A0AAW5YVH9</accession>
<dbReference type="EMBL" id="JAQIEY010000016">
    <property type="protein sequence ID" value="MDA3768037.1"/>
    <property type="molecule type" value="Genomic_DNA"/>
</dbReference>
<dbReference type="Proteomes" id="UP001210502">
    <property type="component" value="Unassembled WGS sequence"/>
</dbReference>
<dbReference type="RefSeq" id="WP_260264469.1">
    <property type="nucleotide sequence ID" value="NZ_JAQIEY010000016.1"/>
</dbReference>
<dbReference type="SUPFAM" id="SSF51735">
    <property type="entry name" value="NAD(P)-binding Rossmann-fold domains"/>
    <property type="match status" value="1"/>
</dbReference>
<dbReference type="Gene3D" id="3.40.50.720">
    <property type="entry name" value="NAD(P)-binding Rossmann-like Domain"/>
    <property type="match status" value="1"/>
</dbReference>
<dbReference type="InterPro" id="IPR036291">
    <property type="entry name" value="NAD(P)-bd_dom_sf"/>
</dbReference>
<evidence type="ECO:0000313" key="2">
    <source>
        <dbReference type="Proteomes" id="UP001210502"/>
    </source>
</evidence>
<reference evidence="1" key="1">
    <citation type="submission" date="2023-01" db="EMBL/GenBank/DDBJ databases">
        <title>Sequencing of the bacterial strains from artisanal fermented milk Matsoni.</title>
        <authorList>
            <person name="Rozman V."/>
            <person name="Accetto T."/>
            <person name="Bogovic Matijasic B."/>
        </authorList>
    </citation>
    <scope>NUCLEOTIDE SEQUENCE</scope>
    <source>
        <strain evidence="1">Lbl333</strain>
    </source>
</reference>
<name>A0AAW5YVH9_9LACO</name>
<comment type="caution">
    <text evidence="1">The sequence shown here is derived from an EMBL/GenBank/DDBJ whole genome shotgun (WGS) entry which is preliminary data.</text>
</comment>
<sequence length="70" mass="7665">MVGLGYVDLPLAVEFAKKVPVIGFDINEDKLTAYRKGADPTHSMGDVSQSGIDFSSDERRIKEADFSQNS</sequence>
<protein>
    <submittedName>
        <fullName evidence="1">Uncharacterized protein</fullName>
    </submittedName>
</protein>
<dbReference type="AlphaFoldDB" id="A0AAW5YVH9"/>
<organism evidence="1 2">
    <name type="scientific">Lactobacillus delbrueckii</name>
    <dbReference type="NCBI Taxonomy" id="1584"/>
    <lineage>
        <taxon>Bacteria</taxon>
        <taxon>Bacillati</taxon>
        <taxon>Bacillota</taxon>
        <taxon>Bacilli</taxon>
        <taxon>Lactobacillales</taxon>
        <taxon>Lactobacillaceae</taxon>
        <taxon>Lactobacillus</taxon>
    </lineage>
</organism>